<dbReference type="STRING" id="1674920.ACR52_28525"/>
<dbReference type="EMBL" id="LFMW01000039">
    <property type="protein sequence ID" value="KMT52345.1"/>
    <property type="molecule type" value="Genomic_DNA"/>
</dbReference>
<dbReference type="PANTHER" id="PTHR42771:SF3">
    <property type="entry name" value="PETROBACTIN IMPORT ATP-BINDING PROTEIN YCLP"/>
    <property type="match status" value="1"/>
</dbReference>
<keyword evidence="13" id="KW-1185">Reference proteome</keyword>
<dbReference type="OrthoDB" id="5292475at2"/>
<dbReference type="GO" id="GO:0016887">
    <property type="term" value="F:ATP hydrolysis activity"/>
    <property type="evidence" value="ECO:0007669"/>
    <property type="project" value="InterPro"/>
</dbReference>
<name>A0A0J8FQ40_9PSED</name>
<dbReference type="InterPro" id="IPR027417">
    <property type="entry name" value="P-loop_NTPase"/>
</dbReference>
<dbReference type="GO" id="GO:0006826">
    <property type="term" value="P:iron ion transport"/>
    <property type="evidence" value="ECO:0007669"/>
    <property type="project" value="UniProtKB-KW"/>
</dbReference>
<comment type="similarity">
    <text evidence="2">Belongs to the ABC transporter superfamily.</text>
</comment>
<dbReference type="RefSeq" id="WP_048731703.1">
    <property type="nucleotide sequence ID" value="NZ_JBJGXJ010000004.1"/>
</dbReference>
<evidence type="ECO:0000256" key="1">
    <source>
        <dbReference type="ARBA" id="ARBA00004202"/>
    </source>
</evidence>
<dbReference type="InterPro" id="IPR003439">
    <property type="entry name" value="ABC_transporter-like_ATP-bd"/>
</dbReference>
<organism evidence="12 13">
    <name type="scientific">Pseudomonas fildesensis</name>
    <dbReference type="NCBI Taxonomy" id="1674920"/>
    <lineage>
        <taxon>Bacteria</taxon>
        <taxon>Pseudomonadati</taxon>
        <taxon>Pseudomonadota</taxon>
        <taxon>Gammaproteobacteria</taxon>
        <taxon>Pseudomonadales</taxon>
        <taxon>Pseudomonadaceae</taxon>
        <taxon>Pseudomonas</taxon>
    </lineage>
</organism>
<keyword evidence="6" id="KW-0547">Nucleotide-binding</keyword>
<evidence type="ECO:0000259" key="11">
    <source>
        <dbReference type="PROSITE" id="PS50893"/>
    </source>
</evidence>
<feature type="domain" description="ABC transporter" evidence="11">
    <location>
        <begin position="2"/>
        <end position="236"/>
    </location>
</feature>
<dbReference type="SMART" id="SM00382">
    <property type="entry name" value="AAA"/>
    <property type="match status" value="1"/>
</dbReference>
<evidence type="ECO:0000256" key="8">
    <source>
        <dbReference type="ARBA" id="ARBA00023004"/>
    </source>
</evidence>
<dbReference type="CDD" id="cd03214">
    <property type="entry name" value="ABC_Iron-Siderophores_B12_Hemin"/>
    <property type="match status" value="1"/>
</dbReference>
<dbReference type="GO" id="GO:0005524">
    <property type="term" value="F:ATP binding"/>
    <property type="evidence" value="ECO:0007669"/>
    <property type="project" value="UniProtKB-KW"/>
</dbReference>
<dbReference type="InterPro" id="IPR017871">
    <property type="entry name" value="ABC_transporter-like_CS"/>
</dbReference>
<accession>A0A0J8FQ40</accession>
<evidence type="ECO:0000313" key="13">
    <source>
        <dbReference type="Proteomes" id="UP000037551"/>
    </source>
</evidence>
<reference evidence="12 13" key="1">
    <citation type="submission" date="2015-06" db="EMBL/GenBank/DDBJ databases">
        <title>Draft genome sequence of an Antarctic Pseudomonas sp. strain KG01 with full potential for biotechnological applications.</title>
        <authorList>
            <person name="Pavlov M.S."/>
            <person name="Lira F."/>
            <person name="Martinez J.L."/>
            <person name="Marshall S.H."/>
        </authorList>
    </citation>
    <scope>NUCLEOTIDE SEQUENCE [LARGE SCALE GENOMIC DNA]</scope>
    <source>
        <strain evidence="12 13">KG01</strain>
    </source>
</reference>
<evidence type="ECO:0000256" key="9">
    <source>
        <dbReference type="ARBA" id="ARBA00023065"/>
    </source>
</evidence>
<comment type="caution">
    <text evidence="12">The sequence shown here is derived from an EMBL/GenBank/DDBJ whole genome shotgun (WGS) entry which is preliminary data.</text>
</comment>
<dbReference type="PATRIC" id="fig|1674920.3.peg.5839"/>
<evidence type="ECO:0000256" key="5">
    <source>
        <dbReference type="ARBA" id="ARBA00022496"/>
    </source>
</evidence>
<evidence type="ECO:0000313" key="12">
    <source>
        <dbReference type="EMBL" id="KMT52345.1"/>
    </source>
</evidence>
<dbReference type="Gene3D" id="3.40.50.300">
    <property type="entry name" value="P-loop containing nucleotide triphosphate hydrolases"/>
    <property type="match status" value="1"/>
</dbReference>
<evidence type="ECO:0000256" key="4">
    <source>
        <dbReference type="ARBA" id="ARBA00022475"/>
    </source>
</evidence>
<dbReference type="PROSITE" id="PS00211">
    <property type="entry name" value="ABC_TRANSPORTER_1"/>
    <property type="match status" value="1"/>
</dbReference>
<keyword evidence="9" id="KW-0406">Ion transport</keyword>
<sequence>MISLSHVYKAYGNKHVLSDVSVQFPLGQVTSLIGPNGAGKTTLLMLIARLLAPTRGELLIGGRNLLEVPIRDYAKRVATLRQSPDFNLRLTVEELVAFGRFPYSRGALTAQDRQAIDEAIEFLSLQRLRLAYIDELSGGQRQMAFLAMTIAQQTDYLLLDEPLNNLDMKHAVQIMRALRRLCDEQGRTVILVVHDINFAANYSDHIVAMKNGAVHCRGPVTEVVTEARLRELFDLDFEILHSEQGFVCNYFNPTPSRELI</sequence>
<comment type="subcellular location">
    <subcellularLocation>
        <location evidence="1">Cell membrane</location>
        <topology evidence="1">Peripheral membrane protein</topology>
    </subcellularLocation>
</comment>
<dbReference type="InterPro" id="IPR051535">
    <property type="entry name" value="Siderophore_ABC-ATPase"/>
</dbReference>
<dbReference type="FunFam" id="3.40.50.300:FF:000134">
    <property type="entry name" value="Iron-enterobactin ABC transporter ATP-binding protein"/>
    <property type="match status" value="1"/>
</dbReference>
<dbReference type="InterPro" id="IPR003593">
    <property type="entry name" value="AAA+_ATPase"/>
</dbReference>
<keyword evidence="8" id="KW-0408">Iron</keyword>
<keyword evidence="5" id="KW-0410">Iron transport</keyword>
<evidence type="ECO:0000256" key="3">
    <source>
        <dbReference type="ARBA" id="ARBA00022448"/>
    </source>
</evidence>
<dbReference type="SUPFAM" id="SSF52540">
    <property type="entry name" value="P-loop containing nucleoside triphosphate hydrolases"/>
    <property type="match status" value="1"/>
</dbReference>
<proteinExistence type="inferred from homology"/>
<evidence type="ECO:0000256" key="6">
    <source>
        <dbReference type="ARBA" id="ARBA00022741"/>
    </source>
</evidence>
<dbReference type="PANTHER" id="PTHR42771">
    <property type="entry name" value="IRON(3+)-HYDROXAMATE IMPORT ATP-BINDING PROTEIN FHUC"/>
    <property type="match status" value="1"/>
</dbReference>
<evidence type="ECO:0000256" key="2">
    <source>
        <dbReference type="ARBA" id="ARBA00005417"/>
    </source>
</evidence>
<keyword evidence="7 12" id="KW-0067">ATP-binding</keyword>
<dbReference type="GO" id="GO:0005886">
    <property type="term" value="C:plasma membrane"/>
    <property type="evidence" value="ECO:0007669"/>
    <property type="project" value="UniProtKB-SubCell"/>
</dbReference>
<evidence type="ECO:0000256" key="7">
    <source>
        <dbReference type="ARBA" id="ARBA00022840"/>
    </source>
</evidence>
<keyword evidence="4" id="KW-1003">Cell membrane</keyword>
<dbReference type="Proteomes" id="UP000037551">
    <property type="component" value="Unassembled WGS sequence"/>
</dbReference>
<gene>
    <name evidence="12" type="ORF">ACR52_28525</name>
</gene>
<protein>
    <submittedName>
        <fullName evidence="12">Iron ABC transporter ATP-binding protein</fullName>
    </submittedName>
</protein>
<evidence type="ECO:0000256" key="10">
    <source>
        <dbReference type="ARBA" id="ARBA00023136"/>
    </source>
</evidence>
<keyword evidence="3" id="KW-0813">Transport</keyword>
<keyword evidence="10" id="KW-0472">Membrane</keyword>
<dbReference type="Pfam" id="PF00005">
    <property type="entry name" value="ABC_tran"/>
    <property type="match status" value="1"/>
</dbReference>
<dbReference type="AlphaFoldDB" id="A0A0J8FQ40"/>
<dbReference type="PROSITE" id="PS50893">
    <property type="entry name" value="ABC_TRANSPORTER_2"/>
    <property type="match status" value="1"/>
</dbReference>